<dbReference type="EMBL" id="JANPWB010000013">
    <property type="protein sequence ID" value="KAJ1103957.1"/>
    <property type="molecule type" value="Genomic_DNA"/>
</dbReference>
<feature type="region of interest" description="Disordered" evidence="1">
    <location>
        <begin position="20"/>
        <end position="100"/>
    </location>
</feature>
<name>A0AAV7MKU3_PLEWA</name>
<evidence type="ECO:0000256" key="1">
    <source>
        <dbReference type="SAM" id="MobiDB-lite"/>
    </source>
</evidence>
<protein>
    <submittedName>
        <fullName evidence="2">Uncharacterized protein</fullName>
    </submittedName>
</protein>
<dbReference type="Proteomes" id="UP001066276">
    <property type="component" value="Chromosome 9"/>
</dbReference>
<accession>A0AAV7MKU3</accession>
<evidence type="ECO:0000313" key="3">
    <source>
        <dbReference type="Proteomes" id="UP001066276"/>
    </source>
</evidence>
<keyword evidence="3" id="KW-1185">Reference proteome</keyword>
<comment type="caution">
    <text evidence="2">The sequence shown here is derived from an EMBL/GenBank/DDBJ whole genome shotgun (WGS) entry which is preliminary data.</text>
</comment>
<proteinExistence type="predicted"/>
<dbReference type="AlphaFoldDB" id="A0AAV7MKU3"/>
<gene>
    <name evidence="2" type="ORF">NDU88_001374</name>
</gene>
<organism evidence="2 3">
    <name type="scientific">Pleurodeles waltl</name>
    <name type="common">Iberian ribbed newt</name>
    <dbReference type="NCBI Taxonomy" id="8319"/>
    <lineage>
        <taxon>Eukaryota</taxon>
        <taxon>Metazoa</taxon>
        <taxon>Chordata</taxon>
        <taxon>Craniata</taxon>
        <taxon>Vertebrata</taxon>
        <taxon>Euteleostomi</taxon>
        <taxon>Amphibia</taxon>
        <taxon>Batrachia</taxon>
        <taxon>Caudata</taxon>
        <taxon>Salamandroidea</taxon>
        <taxon>Salamandridae</taxon>
        <taxon>Pleurodelinae</taxon>
        <taxon>Pleurodeles</taxon>
    </lineage>
</organism>
<feature type="compositionally biased region" description="Basic and acidic residues" evidence="1">
    <location>
        <begin position="45"/>
        <end position="69"/>
    </location>
</feature>
<reference evidence="2" key="1">
    <citation type="journal article" date="2022" name="bioRxiv">
        <title>Sequencing and chromosome-scale assembly of the giantPleurodeles waltlgenome.</title>
        <authorList>
            <person name="Brown T."/>
            <person name="Elewa A."/>
            <person name="Iarovenko S."/>
            <person name="Subramanian E."/>
            <person name="Araus A.J."/>
            <person name="Petzold A."/>
            <person name="Susuki M."/>
            <person name="Suzuki K.-i.T."/>
            <person name="Hayashi T."/>
            <person name="Toyoda A."/>
            <person name="Oliveira C."/>
            <person name="Osipova E."/>
            <person name="Leigh N.D."/>
            <person name="Simon A."/>
            <person name="Yun M.H."/>
        </authorList>
    </citation>
    <scope>NUCLEOTIDE SEQUENCE</scope>
    <source>
        <strain evidence="2">20211129_DDA</strain>
        <tissue evidence="2">Liver</tissue>
    </source>
</reference>
<evidence type="ECO:0000313" key="2">
    <source>
        <dbReference type="EMBL" id="KAJ1103957.1"/>
    </source>
</evidence>
<sequence>MTEKLLCAYTSSQATSTIERVATHRGRKRFRNGFGAPEEEEDTVEGEKSEDTRGAGKGEDNHRSDREALEETQQGADVGEGEKRTGDVTSTCTPRGHPGT</sequence>